<dbReference type="EMBL" id="JABFAB010000008">
    <property type="protein sequence ID" value="MBA0655134.1"/>
    <property type="molecule type" value="Genomic_DNA"/>
</dbReference>
<proteinExistence type="predicted"/>
<reference evidence="1 2" key="1">
    <citation type="journal article" date="2019" name="Genome Biol. Evol.">
        <title>Insights into the evolution of the New World diploid cottons (Gossypium, subgenus Houzingenia) based on genome sequencing.</title>
        <authorList>
            <person name="Grover C.E."/>
            <person name="Arick M.A. 2nd"/>
            <person name="Thrash A."/>
            <person name="Conover J.L."/>
            <person name="Sanders W.S."/>
            <person name="Peterson D.G."/>
            <person name="Frelichowski J.E."/>
            <person name="Scheffler J.A."/>
            <person name="Scheffler B.E."/>
            <person name="Wendel J.F."/>
        </authorList>
    </citation>
    <scope>NUCLEOTIDE SEQUENCE [LARGE SCALE GENOMIC DNA]</scope>
    <source>
        <strain evidence="1">57</strain>
        <tissue evidence="1">Leaf</tissue>
    </source>
</reference>
<dbReference type="Proteomes" id="UP000593573">
    <property type="component" value="Unassembled WGS sequence"/>
</dbReference>
<sequence>MVINSPPLNNSLENKWEGDDIDLLDGDIRKKVIDGVASIDFSNRVYSIIEESIYVVLMETRISDINANKLIRSIGLPYSHQVEVVRISGVYRSLCRTLRKKLWYGLSCIAKNIQLPWLVSRDFNALLNEQEKKGVLKRIIASCLVF</sequence>
<keyword evidence="2" id="KW-1185">Reference proteome</keyword>
<dbReference type="AlphaFoldDB" id="A0A7J8UY34"/>
<organism evidence="1 2">
    <name type="scientific">Gossypium klotzschianum</name>
    <dbReference type="NCBI Taxonomy" id="34286"/>
    <lineage>
        <taxon>Eukaryota</taxon>
        <taxon>Viridiplantae</taxon>
        <taxon>Streptophyta</taxon>
        <taxon>Embryophyta</taxon>
        <taxon>Tracheophyta</taxon>
        <taxon>Spermatophyta</taxon>
        <taxon>Magnoliopsida</taxon>
        <taxon>eudicotyledons</taxon>
        <taxon>Gunneridae</taxon>
        <taxon>Pentapetalae</taxon>
        <taxon>rosids</taxon>
        <taxon>malvids</taxon>
        <taxon>Malvales</taxon>
        <taxon>Malvaceae</taxon>
        <taxon>Malvoideae</taxon>
        <taxon>Gossypium</taxon>
    </lineage>
</organism>
<evidence type="ECO:0000313" key="2">
    <source>
        <dbReference type="Proteomes" id="UP000593573"/>
    </source>
</evidence>
<protein>
    <submittedName>
        <fullName evidence="1">Uncharacterized protein</fullName>
    </submittedName>
</protein>
<evidence type="ECO:0000313" key="1">
    <source>
        <dbReference type="EMBL" id="MBA0655134.1"/>
    </source>
</evidence>
<accession>A0A7J8UY34</accession>
<comment type="caution">
    <text evidence="1">The sequence shown here is derived from an EMBL/GenBank/DDBJ whole genome shotgun (WGS) entry which is preliminary data.</text>
</comment>
<name>A0A7J8UY34_9ROSI</name>
<dbReference type="OrthoDB" id="1000931at2759"/>
<gene>
    <name evidence="1" type="ORF">Goklo_007649</name>
</gene>